<gene>
    <name evidence="1" type="ORF">At1D1609_36440</name>
</gene>
<organism evidence="1 2">
    <name type="scientific">Agrobacterium tumefaciens</name>
    <dbReference type="NCBI Taxonomy" id="358"/>
    <lineage>
        <taxon>Bacteria</taxon>
        <taxon>Pseudomonadati</taxon>
        <taxon>Pseudomonadota</taxon>
        <taxon>Alphaproteobacteria</taxon>
        <taxon>Hyphomicrobiales</taxon>
        <taxon>Rhizobiaceae</taxon>
        <taxon>Rhizobium/Agrobacterium group</taxon>
        <taxon>Agrobacterium</taxon>
        <taxon>Agrobacterium tumefaciens complex</taxon>
    </lineage>
</organism>
<reference evidence="1 2" key="1">
    <citation type="submission" date="2018-02" db="EMBL/GenBank/DDBJ databases">
        <title>Complete genome sequence of Agrobacterium tumefaciens 1D1609.</title>
        <authorList>
            <person name="Cho S.-T."/>
            <person name="Haryono M."/>
            <person name="Chang H.-H."/>
            <person name="Santos M.N."/>
            <person name="Lai E.-M."/>
            <person name="Kuo C.-H."/>
        </authorList>
    </citation>
    <scope>NUCLEOTIDE SEQUENCE [LARGE SCALE GENOMIC DNA]</scope>
    <source>
        <strain evidence="1 2">1D1609</strain>
    </source>
</reference>
<accession>A0A2L2LH89</accession>
<dbReference type="EMBL" id="CP026925">
    <property type="protein sequence ID" value="AVH43697.1"/>
    <property type="molecule type" value="Genomic_DNA"/>
</dbReference>
<dbReference type="AlphaFoldDB" id="A0A2L2LH89"/>
<evidence type="ECO:0000313" key="1">
    <source>
        <dbReference type="EMBL" id="AVH43697.1"/>
    </source>
</evidence>
<sequence>MDLTENDAPCLFRCWIGYDDATRNNSSILNDVIDFADSRPSIANRFLANPDDVLFEEGNPREVTETTGVLKAFGVDQAGRNPISLDEVHMPIGWRIHHVNDDQCHVDFQEAFHGTPDGIW</sequence>
<dbReference type="Proteomes" id="UP000237717">
    <property type="component" value="Chromosome II"/>
</dbReference>
<protein>
    <submittedName>
        <fullName evidence="1">Uncharacterized protein</fullName>
    </submittedName>
</protein>
<proteinExistence type="predicted"/>
<name>A0A2L2LH89_AGRTU</name>
<evidence type="ECO:0000313" key="2">
    <source>
        <dbReference type="Proteomes" id="UP000237717"/>
    </source>
</evidence>